<comment type="caution">
    <text evidence="1">The sequence shown here is derived from an EMBL/GenBank/DDBJ whole genome shotgun (WGS) entry which is preliminary data.</text>
</comment>
<name>A0A2N1M8Y3_9GLOM</name>
<dbReference type="VEuPathDB" id="FungiDB:FUN_008842"/>
<proteinExistence type="predicted"/>
<sequence>MYQMSILPGKKLMFNGVNILNSMLLDMKKMKKTKVAKSLLNIYVINFHNLDCIKYLLHNYSNYIADQIQDQNSEADNFANRKKIDKFITPLLRNAFLGKSDFKLNYGKLALRLYKKLKELLNIISGYSAPKLDGKGFFKSLRTKIFAQEDSVLNTRGKRKGNLQKLEYYLKVILTAFFIALPSSTKANLQDVEVPRTIKEFLNLVIAVKVILS</sequence>
<evidence type="ECO:0000313" key="1">
    <source>
        <dbReference type="EMBL" id="PKK58100.1"/>
    </source>
</evidence>
<reference evidence="1 2" key="1">
    <citation type="submission" date="2016-04" db="EMBL/GenBank/DDBJ databases">
        <title>Genome analyses suggest a sexual origin of heterokaryosis in a supposedly ancient asexual fungus.</title>
        <authorList>
            <person name="Ropars J."/>
            <person name="Sedzielewska K."/>
            <person name="Noel J."/>
            <person name="Charron P."/>
            <person name="Farinelli L."/>
            <person name="Marton T."/>
            <person name="Kruger M."/>
            <person name="Pelin A."/>
            <person name="Brachmann A."/>
            <person name="Corradi N."/>
        </authorList>
    </citation>
    <scope>NUCLEOTIDE SEQUENCE [LARGE SCALE GENOMIC DNA]</scope>
    <source>
        <strain evidence="1 2">C2</strain>
    </source>
</reference>
<dbReference type="EMBL" id="LLXL01003841">
    <property type="protein sequence ID" value="PKK58100.1"/>
    <property type="molecule type" value="Genomic_DNA"/>
</dbReference>
<organism evidence="1 2">
    <name type="scientific">Rhizophagus irregularis</name>
    <dbReference type="NCBI Taxonomy" id="588596"/>
    <lineage>
        <taxon>Eukaryota</taxon>
        <taxon>Fungi</taxon>
        <taxon>Fungi incertae sedis</taxon>
        <taxon>Mucoromycota</taxon>
        <taxon>Glomeromycotina</taxon>
        <taxon>Glomeromycetes</taxon>
        <taxon>Glomerales</taxon>
        <taxon>Glomeraceae</taxon>
        <taxon>Rhizophagus</taxon>
    </lineage>
</organism>
<dbReference type="Proteomes" id="UP000233469">
    <property type="component" value="Unassembled WGS sequence"/>
</dbReference>
<accession>A0A2N1M8Y3</accession>
<reference evidence="1 2" key="2">
    <citation type="submission" date="2017-10" db="EMBL/GenBank/DDBJ databases">
        <title>Extensive intraspecific genome diversity in a model arbuscular mycorrhizal fungus.</title>
        <authorList>
            <person name="Chen E.C.H."/>
            <person name="Morin E."/>
            <person name="Baudet D."/>
            <person name="Noel J."/>
            <person name="Ndikumana S."/>
            <person name="Charron P."/>
            <person name="St-Onge C."/>
            <person name="Giorgi J."/>
            <person name="Grigoriev I.V."/>
            <person name="Roux C."/>
            <person name="Martin F.M."/>
            <person name="Corradi N."/>
        </authorList>
    </citation>
    <scope>NUCLEOTIDE SEQUENCE [LARGE SCALE GENOMIC DNA]</scope>
    <source>
        <strain evidence="1 2">C2</strain>
    </source>
</reference>
<gene>
    <name evidence="1" type="ORF">RhiirC2_796860</name>
</gene>
<dbReference type="VEuPathDB" id="FungiDB:RhiirA1_530549"/>
<evidence type="ECO:0000313" key="2">
    <source>
        <dbReference type="Proteomes" id="UP000233469"/>
    </source>
</evidence>
<protein>
    <submittedName>
        <fullName evidence="1">Uncharacterized protein</fullName>
    </submittedName>
</protein>
<dbReference type="AlphaFoldDB" id="A0A2N1M8Y3"/>